<dbReference type="Gene3D" id="2.40.160.50">
    <property type="entry name" value="membrane protein fhac: a member of the omp85/tpsb transporter family"/>
    <property type="match status" value="1"/>
</dbReference>
<evidence type="ECO:0000256" key="1">
    <source>
        <dbReference type="SAM" id="SignalP"/>
    </source>
</evidence>
<dbReference type="Gene3D" id="3.10.20.310">
    <property type="entry name" value="membrane protein fhac"/>
    <property type="match status" value="1"/>
</dbReference>
<feature type="domain" description="POTRA" evidence="2">
    <location>
        <begin position="179"/>
        <end position="247"/>
    </location>
</feature>
<dbReference type="Pfam" id="PF07244">
    <property type="entry name" value="POTRA"/>
    <property type="match status" value="1"/>
</dbReference>
<feature type="chain" id="PRO_5016349860" evidence="1">
    <location>
        <begin position="23"/>
        <end position="561"/>
    </location>
</feature>
<dbReference type="OrthoDB" id="9811416at2"/>
<comment type="caution">
    <text evidence="3">The sequence shown here is derived from an EMBL/GenBank/DDBJ whole genome shotgun (WGS) entry which is preliminary data.</text>
</comment>
<dbReference type="Proteomes" id="UP000248987">
    <property type="component" value="Unassembled WGS sequence"/>
</dbReference>
<evidence type="ECO:0000313" key="4">
    <source>
        <dbReference type="Proteomes" id="UP000248987"/>
    </source>
</evidence>
<sequence>MALKIFSFLFCFGWVSPLTLSAQSLHLSAVGETEDETRLLDSLAYKMLFEDFKSLEAEAENIQKTLSHLGYLESEFINLQKDNDSSFIATYKIGTLYKKARIHFNAGLNRKILKLVSNTITDNYFEVDVSKLETALDILNAEISNNGDPFSTLQLINIKKSNAILYADLNVEEAQQRTIDTIIVKGYDKFPKSYIKRYLKIKPKRPFNLKTITQKTEALENLQFASQIKNPEVLFTKDSTLLYIYVEKQKSNTFDGFLGFGSNTETRKIEFDGYLNLNLINNLNYGESFRLLYKSDESEQKTFDVKIKLPYLFGTPIGAQVGLNIFKKDSSFVTTSQFAKVDYQINPQNSVALGVNILNSSNLLDNPTATINDFKSRFNTISYHYIKPQRLDKLFPINFLFDISAGSGKKTIDRNDQFQSKFELNTFKIVNLNIRNSIYGNVSAAILNSENFLENELFRFGGINSIRGFEENSLIANVFAVFNTEYRYKVTNGLYINSIIDLAYYENQIITTKNKLLGLGFGFGVLTQAGLFKLNYSNGSSENQTIKLSNSKIHISLSATF</sequence>
<feature type="signal peptide" evidence="1">
    <location>
        <begin position="1"/>
        <end position="22"/>
    </location>
</feature>
<dbReference type="GO" id="GO:0019867">
    <property type="term" value="C:outer membrane"/>
    <property type="evidence" value="ECO:0007669"/>
    <property type="project" value="InterPro"/>
</dbReference>
<evidence type="ECO:0000259" key="2">
    <source>
        <dbReference type="Pfam" id="PF07244"/>
    </source>
</evidence>
<proteinExistence type="predicted"/>
<evidence type="ECO:0000313" key="3">
    <source>
        <dbReference type="EMBL" id="RAJ20834.1"/>
    </source>
</evidence>
<dbReference type="RefSeq" id="WP_083993967.1">
    <property type="nucleotide sequence ID" value="NZ_LZRN01000033.1"/>
</dbReference>
<dbReference type="EMBL" id="QLLQ01000014">
    <property type="protein sequence ID" value="RAJ20834.1"/>
    <property type="molecule type" value="Genomic_DNA"/>
</dbReference>
<reference evidence="3 4" key="1">
    <citation type="submission" date="2018-06" db="EMBL/GenBank/DDBJ databases">
        <title>Genomic Encyclopedia of Archaeal and Bacterial Type Strains, Phase II (KMG-II): from individual species to whole genera.</title>
        <authorList>
            <person name="Goeker M."/>
        </authorList>
    </citation>
    <scope>NUCLEOTIDE SEQUENCE [LARGE SCALE GENOMIC DNA]</scope>
    <source>
        <strain evidence="3 4">DSM 12408</strain>
    </source>
</reference>
<gene>
    <name evidence="3" type="ORF">LX77_03093</name>
</gene>
<dbReference type="AlphaFoldDB" id="A0A327RYI7"/>
<keyword evidence="4" id="KW-1185">Reference proteome</keyword>
<accession>A0A327RYI7</accession>
<protein>
    <submittedName>
        <fullName evidence="3">Surface antigen-like protein</fullName>
    </submittedName>
</protein>
<dbReference type="InterPro" id="IPR010827">
    <property type="entry name" value="BamA/TamA_POTRA"/>
</dbReference>
<name>A0A327RYI7_9FLAO</name>
<organism evidence="3 4">
    <name type="scientific">Gelidibacter algens</name>
    <dbReference type="NCBI Taxonomy" id="49280"/>
    <lineage>
        <taxon>Bacteria</taxon>
        <taxon>Pseudomonadati</taxon>
        <taxon>Bacteroidota</taxon>
        <taxon>Flavobacteriia</taxon>
        <taxon>Flavobacteriales</taxon>
        <taxon>Flavobacteriaceae</taxon>
        <taxon>Gelidibacter</taxon>
    </lineage>
</organism>
<keyword evidence="1" id="KW-0732">Signal</keyword>